<dbReference type="GO" id="GO:0016672">
    <property type="term" value="F:oxidoreductase activity, acting on a sulfur group of donors, quinone or similar compound as acceptor"/>
    <property type="evidence" value="ECO:0007669"/>
    <property type="project" value="UniProtKB-UniRule"/>
</dbReference>
<keyword evidence="8" id="KW-1185">Reference proteome</keyword>
<keyword evidence="1 5" id="KW-0500">Molybdenum</keyword>
<dbReference type="RefSeq" id="WP_160773676.1">
    <property type="nucleotide sequence ID" value="NZ_WUMV01000001.1"/>
</dbReference>
<comment type="subunit">
    <text evidence="5">Heterodimer of a catalytic subunit (MsrP) and a heme-binding subunit (MsrQ).</text>
</comment>
<feature type="binding site" evidence="5">
    <location>
        <position position="229"/>
    </location>
    <ligand>
        <name>Mo-molybdopterin</name>
        <dbReference type="ChEBI" id="CHEBI:71302"/>
    </ligand>
</feature>
<dbReference type="HAMAP" id="MF_01206">
    <property type="entry name" value="MsrP"/>
    <property type="match status" value="1"/>
</dbReference>
<dbReference type="InterPro" id="IPR036374">
    <property type="entry name" value="OxRdtase_Mopterin-bd_sf"/>
</dbReference>
<evidence type="ECO:0000256" key="4">
    <source>
        <dbReference type="ARBA" id="ARBA00023002"/>
    </source>
</evidence>
<keyword evidence="4 5" id="KW-0560">Oxidoreductase</keyword>
<evidence type="ECO:0000256" key="3">
    <source>
        <dbReference type="ARBA" id="ARBA00022729"/>
    </source>
</evidence>
<dbReference type="NCBIfam" id="NF003767">
    <property type="entry name" value="PRK05363.1"/>
    <property type="match status" value="1"/>
</dbReference>
<gene>
    <name evidence="5 7" type="primary">msrP</name>
    <name evidence="7" type="ORF">GR183_00745</name>
</gene>
<dbReference type="PANTHER" id="PTHR43032">
    <property type="entry name" value="PROTEIN-METHIONINE-SULFOXIDE REDUCTASE"/>
    <property type="match status" value="1"/>
</dbReference>
<comment type="caution">
    <text evidence="5">Lacks conserved residue(s) required for the propagation of feature annotation.</text>
</comment>
<sequence>MHILRKRSWEIPESQATPEEVFLNRRSVLAGLAGAGALVAGGVGLPRAAFAEADPSAHLYPAKRNEAYTVDRELTPEDVASKFNNFYEFGSHKQISRAAQALQIRPWDILIDGMVDNPQTIAIDDLLKKVTLEERLYRFRCVEAWSMTVPWSGFPLADLVKLASPKAGAKYIRFETFNDPDLASGQRANWYPWPYVEGVTMEEATNELAFMVTGVYGKSLPKQHGAPIRLMLPWKYGFKSIKSIVKMTFTDERPVSFWEEIQGSEYGFWANVNPEVPHRRWSQARETVLHTGEKVPTLLFNGYTEQVAHLYKGLEGEQLYM</sequence>
<comment type="catalytic activity">
    <reaction evidence="5">
        <text>L-methionyl-[protein] + a quinone + H2O = L-methionyl-(S)-S-oxide-[protein] + a quinol</text>
        <dbReference type="Rhea" id="RHEA:51292"/>
        <dbReference type="Rhea" id="RHEA-COMP:12313"/>
        <dbReference type="Rhea" id="RHEA-COMP:12315"/>
        <dbReference type="ChEBI" id="CHEBI:15377"/>
        <dbReference type="ChEBI" id="CHEBI:16044"/>
        <dbReference type="ChEBI" id="CHEBI:24646"/>
        <dbReference type="ChEBI" id="CHEBI:44120"/>
        <dbReference type="ChEBI" id="CHEBI:132124"/>
    </reaction>
</comment>
<dbReference type="PANTHER" id="PTHR43032:SF3">
    <property type="entry name" value="PROTEIN-METHIONINE-SULFOXIDE REDUCTASE CATALYTIC SUBUNIT MSRP"/>
    <property type="match status" value="1"/>
</dbReference>
<dbReference type="InterPro" id="IPR022867">
    <property type="entry name" value="MsrP"/>
</dbReference>
<feature type="binding site" evidence="5">
    <location>
        <position position="141"/>
    </location>
    <ligand>
        <name>Mo-molybdopterin</name>
        <dbReference type="ChEBI" id="CHEBI:71302"/>
    </ligand>
    <ligandPart>
        <name>Mo</name>
        <dbReference type="ChEBI" id="CHEBI:28685"/>
    </ligandPart>
</feature>
<organism evidence="7 8">
    <name type="scientific">Stappia sediminis</name>
    <dbReference type="NCBI Taxonomy" id="2692190"/>
    <lineage>
        <taxon>Bacteria</taxon>
        <taxon>Pseudomonadati</taxon>
        <taxon>Pseudomonadota</taxon>
        <taxon>Alphaproteobacteria</taxon>
        <taxon>Hyphomicrobiales</taxon>
        <taxon>Stappiaceae</taxon>
        <taxon>Stappia</taxon>
    </lineage>
</organism>
<reference evidence="7 8" key="1">
    <citation type="submission" date="2019-12" db="EMBL/GenBank/DDBJ databases">
        <authorList>
            <person name="Li M."/>
        </authorList>
    </citation>
    <scope>NUCLEOTIDE SEQUENCE [LARGE SCALE GENOMIC DNA]</scope>
    <source>
        <strain evidence="7 8">GBMRC 2046</strain>
    </source>
</reference>
<proteinExistence type="inferred from homology"/>
<dbReference type="PROSITE" id="PS51318">
    <property type="entry name" value="TAT"/>
    <property type="match status" value="1"/>
</dbReference>
<dbReference type="Gene3D" id="3.90.420.10">
    <property type="entry name" value="Oxidoreductase, molybdopterin-binding domain"/>
    <property type="match status" value="1"/>
</dbReference>
<evidence type="ECO:0000259" key="6">
    <source>
        <dbReference type="Pfam" id="PF00174"/>
    </source>
</evidence>
<dbReference type="Proteomes" id="UP000433101">
    <property type="component" value="Unassembled WGS sequence"/>
</dbReference>
<comment type="PTM">
    <text evidence="5">Predicted to be exported by the Tat system. The position of the signal peptide cleavage has not been experimentally proven.</text>
</comment>
<name>A0A7X3S5Q8_9HYPH</name>
<feature type="binding site" evidence="5">
    <location>
        <position position="176"/>
    </location>
    <ligand>
        <name>Mo-molybdopterin</name>
        <dbReference type="ChEBI" id="CHEBI:71302"/>
    </ligand>
</feature>
<evidence type="ECO:0000313" key="8">
    <source>
        <dbReference type="Proteomes" id="UP000433101"/>
    </source>
</evidence>
<feature type="domain" description="Oxidoreductase molybdopterin-binding" evidence="6">
    <location>
        <begin position="103"/>
        <end position="258"/>
    </location>
</feature>
<comment type="caution">
    <text evidence="7">The sequence shown here is derived from an EMBL/GenBank/DDBJ whole genome shotgun (WGS) entry which is preliminary data.</text>
</comment>
<dbReference type="GO" id="GO:0030091">
    <property type="term" value="P:protein repair"/>
    <property type="evidence" value="ECO:0007669"/>
    <property type="project" value="UniProtKB-UniRule"/>
</dbReference>
<evidence type="ECO:0000313" key="7">
    <source>
        <dbReference type="EMBL" id="MXN63418.1"/>
    </source>
</evidence>
<dbReference type="EMBL" id="WUMV01000001">
    <property type="protein sequence ID" value="MXN63418.1"/>
    <property type="molecule type" value="Genomic_DNA"/>
</dbReference>
<comment type="function">
    <text evidence="5">Part of the MsrPQ system that repairs oxidized periplasmic proteins containing methionine sulfoxide residues (Met-O), using respiratory chain electrons. Thus protects these proteins from oxidative-stress damage caused by reactive species of oxygen and chlorine generated by the host defense mechanisms. MsrPQ is essential for the maintenance of envelope integrity under bleach stress, rescuing a wide series of structurally unrelated periplasmic proteins from methionine oxidation. The catalytic subunit MsrP is non-stereospecific, being able to reduce both (R-) and (S-) diastereoisomers of methionine sulfoxide.</text>
</comment>
<comment type="similarity">
    <text evidence="5">Belongs to the MsrP family.</text>
</comment>
<protein>
    <recommendedName>
        <fullName evidence="5">Protein-methionine-sulfoxide reductase catalytic subunit MsrP</fullName>
        <ecNumber evidence="5">1.8.5.-</ecNumber>
    </recommendedName>
</protein>
<feature type="binding site" evidence="5">
    <location>
        <position position="84"/>
    </location>
    <ligand>
        <name>Mo-molybdopterin</name>
        <dbReference type="ChEBI" id="CHEBI:71302"/>
    </ligand>
</feature>
<dbReference type="EC" id="1.8.5.-" evidence="5"/>
<keyword evidence="2 5" id="KW-0479">Metal-binding</keyword>
<dbReference type="GO" id="GO:0043546">
    <property type="term" value="F:molybdopterin cofactor binding"/>
    <property type="evidence" value="ECO:0007669"/>
    <property type="project" value="UniProtKB-UniRule"/>
</dbReference>
<comment type="cofactor">
    <cofactor evidence="5">
        <name>Mo-molybdopterin</name>
        <dbReference type="ChEBI" id="CHEBI:71302"/>
    </cofactor>
    <text evidence="5">Binds 1 Mo-molybdopterin (Mo-MPT) cofactor per subunit.</text>
</comment>
<evidence type="ECO:0000256" key="2">
    <source>
        <dbReference type="ARBA" id="ARBA00022723"/>
    </source>
</evidence>
<feature type="binding site" evidence="5">
    <location>
        <begin position="87"/>
        <end position="88"/>
    </location>
    <ligand>
        <name>Mo-molybdopterin</name>
        <dbReference type="ChEBI" id="CHEBI:71302"/>
    </ligand>
</feature>
<dbReference type="AlphaFoldDB" id="A0A7X3S5Q8"/>
<keyword evidence="3 5" id="KW-0732">Signal</keyword>
<accession>A0A7X3S5Q8</accession>
<feature type="binding site" evidence="5">
    <location>
        <begin position="240"/>
        <end position="242"/>
    </location>
    <ligand>
        <name>Mo-molybdopterin</name>
        <dbReference type="ChEBI" id="CHEBI:71302"/>
    </ligand>
</feature>
<evidence type="ECO:0000256" key="1">
    <source>
        <dbReference type="ARBA" id="ARBA00022505"/>
    </source>
</evidence>
<dbReference type="InterPro" id="IPR000572">
    <property type="entry name" value="OxRdtase_Mopterin-bd_dom"/>
</dbReference>
<dbReference type="GO" id="GO:0046872">
    <property type="term" value="F:metal ion binding"/>
    <property type="evidence" value="ECO:0007669"/>
    <property type="project" value="UniProtKB-KW"/>
</dbReference>
<comment type="catalytic activity">
    <reaction evidence="5">
        <text>L-methionyl-[protein] + a quinone + H2O = L-methionyl-(R)-S-oxide-[protein] + a quinol</text>
        <dbReference type="Rhea" id="RHEA:51296"/>
        <dbReference type="Rhea" id="RHEA-COMP:12313"/>
        <dbReference type="Rhea" id="RHEA-COMP:12314"/>
        <dbReference type="ChEBI" id="CHEBI:15377"/>
        <dbReference type="ChEBI" id="CHEBI:16044"/>
        <dbReference type="ChEBI" id="CHEBI:24646"/>
        <dbReference type="ChEBI" id="CHEBI:45764"/>
        <dbReference type="ChEBI" id="CHEBI:132124"/>
    </reaction>
</comment>
<dbReference type="Pfam" id="PF00174">
    <property type="entry name" value="Oxidored_molyb"/>
    <property type="match status" value="1"/>
</dbReference>
<dbReference type="SUPFAM" id="SSF56524">
    <property type="entry name" value="Oxidoreductase molybdopterin-binding domain"/>
    <property type="match status" value="1"/>
</dbReference>
<evidence type="ECO:0000256" key="5">
    <source>
        <dbReference type="HAMAP-Rule" id="MF_01206"/>
    </source>
</evidence>
<dbReference type="InterPro" id="IPR006311">
    <property type="entry name" value="TAT_signal"/>
</dbReference>